<comment type="caution">
    <text evidence="2">The sequence shown here is derived from an EMBL/GenBank/DDBJ whole genome shotgun (WGS) entry which is preliminary data.</text>
</comment>
<keyword evidence="3" id="KW-1185">Reference proteome</keyword>
<evidence type="ECO:0008006" key="4">
    <source>
        <dbReference type="Google" id="ProtNLM"/>
    </source>
</evidence>
<dbReference type="AlphaFoldDB" id="A0A9D4PKX1"/>
<evidence type="ECO:0000313" key="3">
    <source>
        <dbReference type="Proteomes" id="UP000821837"/>
    </source>
</evidence>
<proteinExistence type="predicted"/>
<dbReference type="InterPro" id="IPR017853">
    <property type="entry name" value="GH"/>
</dbReference>
<evidence type="ECO:0000256" key="1">
    <source>
        <dbReference type="SAM" id="MobiDB-lite"/>
    </source>
</evidence>
<reference evidence="2" key="1">
    <citation type="journal article" date="2020" name="Cell">
        <title>Large-Scale Comparative Analyses of Tick Genomes Elucidate Their Genetic Diversity and Vector Capacities.</title>
        <authorList>
            <consortium name="Tick Genome and Microbiome Consortium (TIGMIC)"/>
            <person name="Jia N."/>
            <person name="Wang J."/>
            <person name="Shi W."/>
            <person name="Du L."/>
            <person name="Sun Y."/>
            <person name="Zhan W."/>
            <person name="Jiang J.F."/>
            <person name="Wang Q."/>
            <person name="Zhang B."/>
            <person name="Ji P."/>
            <person name="Bell-Sakyi L."/>
            <person name="Cui X.M."/>
            <person name="Yuan T.T."/>
            <person name="Jiang B.G."/>
            <person name="Yang W.F."/>
            <person name="Lam T.T."/>
            <person name="Chang Q.C."/>
            <person name="Ding S.J."/>
            <person name="Wang X.J."/>
            <person name="Zhu J.G."/>
            <person name="Ruan X.D."/>
            <person name="Zhao L."/>
            <person name="Wei J.T."/>
            <person name="Ye R.Z."/>
            <person name="Que T.C."/>
            <person name="Du C.H."/>
            <person name="Zhou Y.H."/>
            <person name="Cheng J.X."/>
            <person name="Dai P.F."/>
            <person name="Guo W.B."/>
            <person name="Han X.H."/>
            <person name="Huang E.J."/>
            <person name="Li L.F."/>
            <person name="Wei W."/>
            <person name="Gao Y.C."/>
            <person name="Liu J.Z."/>
            <person name="Shao H.Z."/>
            <person name="Wang X."/>
            <person name="Wang C.C."/>
            <person name="Yang T.C."/>
            <person name="Huo Q.B."/>
            <person name="Li W."/>
            <person name="Chen H.Y."/>
            <person name="Chen S.E."/>
            <person name="Zhou L.G."/>
            <person name="Ni X.B."/>
            <person name="Tian J.H."/>
            <person name="Sheng Y."/>
            <person name="Liu T."/>
            <person name="Pan Y.S."/>
            <person name="Xia L.Y."/>
            <person name="Li J."/>
            <person name="Zhao F."/>
            <person name="Cao W.C."/>
        </authorList>
    </citation>
    <scope>NUCLEOTIDE SEQUENCE</scope>
    <source>
        <strain evidence="2">Rsan-2018</strain>
    </source>
</reference>
<name>A0A9D4PKX1_RHISA</name>
<dbReference type="SUPFAM" id="SSF51445">
    <property type="entry name" value="(Trans)glycosidases"/>
    <property type="match status" value="1"/>
</dbReference>
<dbReference type="VEuPathDB" id="VectorBase:RSAN_057055"/>
<reference evidence="2" key="2">
    <citation type="submission" date="2021-09" db="EMBL/GenBank/DDBJ databases">
        <authorList>
            <person name="Jia N."/>
            <person name="Wang J."/>
            <person name="Shi W."/>
            <person name="Du L."/>
            <person name="Sun Y."/>
            <person name="Zhan W."/>
            <person name="Jiang J."/>
            <person name="Wang Q."/>
            <person name="Zhang B."/>
            <person name="Ji P."/>
            <person name="Sakyi L.B."/>
            <person name="Cui X."/>
            <person name="Yuan T."/>
            <person name="Jiang B."/>
            <person name="Yang W."/>
            <person name="Lam T.T.-Y."/>
            <person name="Chang Q."/>
            <person name="Ding S."/>
            <person name="Wang X."/>
            <person name="Zhu J."/>
            <person name="Ruan X."/>
            <person name="Zhao L."/>
            <person name="Wei J."/>
            <person name="Que T."/>
            <person name="Du C."/>
            <person name="Cheng J."/>
            <person name="Dai P."/>
            <person name="Han X."/>
            <person name="Huang E."/>
            <person name="Gao Y."/>
            <person name="Liu J."/>
            <person name="Shao H."/>
            <person name="Ye R."/>
            <person name="Li L."/>
            <person name="Wei W."/>
            <person name="Wang X."/>
            <person name="Wang C."/>
            <person name="Huo Q."/>
            <person name="Li W."/>
            <person name="Guo W."/>
            <person name="Chen H."/>
            <person name="Chen S."/>
            <person name="Zhou L."/>
            <person name="Zhou L."/>
            <person name="Ni X."/>
            <person name="Tian J."/>
            <person name="Zhou Y."/>
            <person name="Sheng Y."/>
            <person name="Liu T."/>
            <person name="Pan Y."/>
            <person name="Xia L."/>
            <person name="Li J."/>
            <person name="Zhao F."/>
            <person name="Cao W."/>
        </authorList>
    </citation>
    <scope>NUCLEOTIDE SEQUENCE</scope>
    <source>
        <strain evidence="2">Rsan-2018</strain>
        <tissue evidence="2">Larvae</tissue>
    </source>
</reference>
<gene>
    <name evidence="2" type="ORF">HPB52_016738</name>
</gene>
<protein>
    <recommendedName>
        <fullName evidence="4">Chitinase</fullName>
    </recommendedName>
</protein>
<accession>A0A9D4PKX1</accession>
<dbReference type="Proteomes" id="UP000821837">
    <property type="component" value="Unassembled WGS sequence"/>
</dbReference>
<dbReference type="Gene3D" id="3.20.20.80">
    <property type="entry name" value="Glycosidases"/>
    <property type="match status" value="1"/>
</dbReference>
<feature type="region of interest" description="Disordered" evidence="1">
    <location>
        <begin position="1"/>
        <end position="23"/>
    </location>
</feature>
<dbReference type="EMBL" id="JABSTV010001253">
    <property type="protein sequence ID" value="KAH7944177.1"/>
    <property type="molecule type" value="Genomic_DNA"/>
</dbReference>
<evidence type="ECO:0000313" key="2">
    <source>
        <dbReference type="EMBL" id="KAH7944177.1"/>
    </source>
</evidence>
<organism evidence="2 3">
    <name type="scientific">Rhipicephalus sanguineus</name>
    <name type="common">Brown dog tick</name>
    <name type="synonym">Ixodes sanguineus</name>
    <dbReference type="NCBI Taxonomy" id="34632"/>
    <lineage>
        <taxon>Eukaryota</taxon>
        <taxon>Metazoa</taxon>
        <taxon>Ecdysozoa</taxon>
        <taxon>Arthropoda</taxon>
        <taxon>Chelicerata</taxon>
        <taxon>Arachnida</taxon>
        <taxon>Acari</taxon>
        <taxon>Parasitiformes</taxon>
        <taxon>Ixodida</taxon>
        <taxon>Ixodoidea</taxon>
        <taxon>Ixodidae</taxon>
        <taxon>Rhipicephalinae</taxon>
        <taxon>Rhipicephalus</taxon>
        <taxon>Rhipicephalus</taxon>
    </lineage>
</organism>
<sequence length="424" mass="47653">MARSEESSIISVATEGEGYENPPMKVSKPRTWIRRRHRLVRAMNRRRISHLQPLAPQAKVVSTFHKTAIIPFQLSQKSCIEDIRDKPVCTQYPITSKTLQDQDWWPSNKHAPPQPPGPTTVIRGKLTTLARPVICVLNISTQEFWERNKASDVTWVYCAVLVLDSLSVGTPKSHSMGRRGTLALDRSTFDDVVKRTRQFVTQGQGTTPIYVTVGGERSDSPAFVSMLQDETWRTFIADSLYNFQGILDGINVYWNYPGDLCDLNGAESMKGLHWLVRNLKDKFTGVMLTVPPSRDLVHHYRLTDALLEQLSYVLVATHTLKSCDDIVQCGGARQFAMSAFLRVRLDYDVRFRYKFAYSISLAAYTSPRQMGLRMRRAFDDTMGDTAVALFDSQLDDVTGACDTKNHSPLVVALATGGEEIVGTV</sequence>